<evidence type="ECO:0000256" key="2">
    <source>
        <dbReference type="ARBA" id="ARBA00003120"/>
    </source>
</evidence>
<evidence type="ECO:0000313" key="13">
    <source>
        <dbReference type="Proteomes" id="UP000631694"/>
    </source>
</evidence>
<evidence type="ECO:0000256" key="4">
    <source>
        <dbReference type="ARBA" id="ARBA00013558"/>
    </source>
</evidence>
<name>A0A931N0V0_9HYPH</name>
<evidence type="ECO:0000256" key="8">
    <source>
        <dbReference type="ARBA" id="ARBA00023004"/>
    </source>
</evidence>
<dbReference type="GO" id="GO:0031071">
    <property type="term" value="F:cysteine desulfurase activity"/>
    <property type="evidence" value="ECO:0007669"/>
    <property type="project" value="UniProtKB-EC"/>
</dbReference>
<proteinExistence type="inferred from homology"/>
<evidence type="ECO:0000259" key="11">
    <source>
        <dbReference type="Pfam" id="PF00266"/>
    </source>
</evidence>
<dbReference type="Gene3D" id="3.90.1150.10">
    <property type="entry name" value="Aspartate Aminotransferase, domain 1"/>
    <property type="match status" value="1"/>
</dbReference>
<comment type="similarity">
    <text evidence="3">Belongs to the class-V pyridoxal-phosphate-dependent aminotransferase family. NifS/IscS subfamily.</text>
</comment>
<feature type="domain" description="Aminotransferase class V" evidence="11">
    <location>
        <begin position="7"/>
        <end position="370"/>
    </location>
</feature>
<comment type="cofactor">
    <cofactor evidence="1">
        <name>pyridoxal 5'-phosphate</name>
        <dbReference type="ChEBI" id="CHEBI:597326"/>
    </cofactor>
</comment>
<keyword evidence="7" id="KW-0663">Pyridoxal phosphate</keyword>
<dbReference type="Gene3D" id="1.10.260.50">
    <property type="match status" value="1"/>
</dbReference>
<keyword evidence="13" id="KW-1185">Reference proteome</keyword>
<dbReference type="RefSeq" id="WP_197312245.1">
    <property type="nucleotide sequence ID" value="NZ_JADZLT010000053.1"/>
</dbReference>
<dbReference type="InterPro" id="IPR015421">
    <property type="entry name" value="PyrdxlP-dep_Trfase_major"/>
</dbReference>
<dbReference type="GO" id="GO:0008483">
    <property type="term" value="F:transaminase activity"/>
    <property type="evidence" value="ECO:0007669"/>
    <property type="project" value="UniProtKB-KW"/>
</dbReference>
<accession>A0A931N0V0</accession>
<dbReference type="Pfam" id="PF00266">
    <property type="entry name" value="Aminotran_5"/>
    <property type="match status" value="1"/>
</dbReference>
<sequence length="401" mass="40232">MPEPRLYLDHNAGAPLRDCARAAMIDALGRAGNPSSVHGEGRLARATVAAARRAVAGLVGAAPATVTFTSGGSEAAATLLTPDWSYAGKPVRFDRLLVSAIEHAAVLKGGRFAPAAVEQVAVDRAGRLDLAALGSRLAAASEAGERVLVALMLANNETGVIQPVAEAAALVHAAGGLLVCDAVQAAGRIPVDLGALGADALLLSAHKFGGPQGAGAIVRASELWSFAPLVTGGGQETYARAGTENVAAIAGFGAAATAAAAEVATDGWDGRRERLEAAVLTATPDAVVFGAGAERLPNTLCFGVSGLGAEKATIAFDLAGIAVSSGSACSSGKVGPSHVLAAMGFDHDMARSGIRVSFGLSTTDADLERFLVVWRRIGADFSRSAAPGNGDMSPRTGVRAA</sequence>
<organism evidence="12 13">
    <name type="scientific">Methylobrevis albus</name>
    <dbReference type="NCBI Taxonomy" id="2793297"/>
    <lineage>
        <taxon>Bacteria</taxon>
        <taxon>Pseudomonadati</taxon>
        <taxon>Pseudomonadota</taxon>
        <taxon>Alphaproteobacteria</taxon>
        <taxon>Hyphomicrobiales</taxon>
        <taxon>Pleomorphomonadaceae</taxon>
        <taxon>Methylobrevis</taxon>
    </lineage>
</organism>
<evidence type="ECO:0000256" key="1">
    <source>
        <dbReference type="ARBA" id="ARBA00001933"/>
    </source>
</evidence>
<gene>
    <name evidence="12" type="ORF">I5731_15125</name>
</gene>
<comment type="catalytic activity">
    <reaction evidence="10">
        <text>(sulfur carrier)-H + L-cysteine = (sulfur carrier)-SH + L-alanine</text>
        <dbReference type="Rhea" id="RHEA:43892"/>
        <dbReference type="Rhea" id="RHEA-COMP:14737"/>
        <dbReference type="Rhea" id="RHEA-COMP:14739"/>
        <dbReference type="ChEBI" id="CHEBI:29917"/>
        <dbReference type="ChEBI" id="CHEBI:35235"/>
        <dbReference type="ChEBI" id="CHEBI:57972"/>
        <dbReference type="ChEBI" id="CHEBI:64428"/>
        <dbReference type="EC" id="2.8.1.7"/>
    </reaction>
</comment>
<evidence type="ECO:0000256" key="5">
    <source>
        <dbReference type="ARBA" id="ARBA00022679"/>
    </source>
</evidence>
<dbReference type="PIRSF" id="PIRSF005572">
    <property type="entry name" value="NifS"/>
    <property type="match status" value="1"/>
</dbReference>
<dbReference type="PANTHER" id="PTHR11601">
    <property type="entry name" value="CYSTEINE DESULFURYLASE FAMILY MEMBER"/>
    <property type="match status" value="1"/>
</dbReference>
<dbReference type="Proteomes" id="UP000631694">
    <property type="component" value="Unassembled WGS sequence"/>
</dbReference>
<keyword evidence="5" id="KW-0808">Transferase</keyword>
<evidence type="ECO:0000256" key="3">
    <source>
        <dbReference type="ARBA" id="ARBA00006490"/>
    </source>
</evidence>
<evidence type="ECO:0000313" key="12">
    <source>
        <dbReference type="EMBL" id="MBH0239156.1"/>
    </source>
</evidence>
<dbReference type="InterPro" id="IPR015422">
    <property type="entry name" value="PyrdxlP-dep_Trfase_small"/>
</dbReference>
<reference evidence="12" key="1">
    <citation type="submission" date="2020-12" db="EMBL/GenBank/DDBJ databases">
        <title>Methylobrevis albus sp. nov., isolated from fresh water lack sediment.</title>
        <authorList>
            <person name="Zou Q."/>
        </authorList>
    </citation>
    <scope>NUCLEOTIDE SEQUENCE</scope>
    <source>
        <strain evidence="12">L22</strain>
    </source>
</reference>
<evidence type="ECO:0000256" key="6">
    <source>
        <dbReference type="ARBA" id="ARBA00022723"/>
    </source>
</evidence>
<comment type="function">
    <text evidence="2">Catalyzes the removal of elemental sulfur atoms from cysteine to produce alanine. Seems to participate in the biosynthesis of the nitrogenase metalloclusters by providing the inorganic sulfur required for the Fe-S core formation.</text>
</comment>
<keyword evidence="8" id="KW-0408">Iron</keyword>
<evidence type="ECO:0000256" key="9">
    <source>
        <dbReference type="ARBA" id="ARBA00023014"/>
    </source>
</evidence>
<evidence type="ECO:0000256" key="7">
    <source>
        <dbReference type="ARBA" id="ARBA00022898"/>
    </source>
</evidence>
<comment type="caution">
    <text evidence="12">The sequence shown here is derived from an EMBL/GenBank/DDBJ whole genome shotgun (WGS) entry which is preliminary data.</text>
</comment>
<dbReference type="Gene3D" id="3.40.640.10">
    <property type="entry name" value="Type I PLP-dependent aspartate aminotransferase-like (Major domain)"/>
    <property type="match status" value="1"/>
</dbReference>
<dbReference type="AlphaFoldDB" id="A0A931N0V0"/>
<dbReference type="GO" id="GO:0046872">
    <property type="term" value="F:metal ion binding"/>
    <property type="evidence" value="ECO:0007669"/>
    <property type="project" value="UniProtKB-KW"/>
</dbReference>
<keyword evidence="6" id="KW-0479">Metal-binding</keyword>
<protein>
    <recommendedName>
        <fullName evidence="4">Cysteine desulfurase</fullName>
    </recommendedName>
</protein>
<dbReference type="SUPFAM" id="SSF53383">
    <property type="entry name" value="PLP-dependent transferases"/>
    <property type="match status" value="1"/>
</dbReference>
<evidence type="ECO:0000256" key="10">
    <source>
        <dbReference type="ARBA" id="ARBA00050776"/>
    </source>
</evidence>
<dbReference type="InterPro" id="IPR015424">
    <property type="entry name" value="PyrdxlP-dep_Trfase"/>
</dbReference>
<dbReference type="InterPro" id="IPR000192">
    <property type="entry name" value="Aminotrans_V_dom"/>
</dbReference>
<dbReference type="PANTHER" id="PTHR11601:SF34">
    <property type="entry name" value="CYSTEINE DESULFURASE"/>
    <property type="match status" value="1"/>
</dbReference>
<dbReference type="GO" id="GO:0051536">
    <property type="term" value="F:iron-sulfur cluster binding"/>
    <property type="evidence" value="ECO:0007669"/>
    <property type="project" value="UniProtKB-KW"/>
</dbReference>
<keyword evidence="12" id="KW-0032">Aminotransferase</keyword>
<keyword evidence="9" id="KW-0411">Iron-sulfur</keyword>
<dbReference type="InterPro" id="IPR016454">
    <property type="entry name" value="Cysteine_dSase"/>
</dbReference>
<dbReference type="EMBL" id="JADZLT010000053">
    <property type="protein sequence ID" value="MBH0239156.1"/>
    <property type="molecule type" value="Genomic_DNA"/>
</dbReference>